<organism evidence="1 2">
    <name type="scientific">Benzoatithermus flavus</name>
    <dbReference type="NCBI Taxonomy" id="3108223"/>
    <lineage>
        <taxon>Bacteria</taxon>
        <taxon>Pseudomonadati</taxon>
        <taxon>Pseudomonadota</taxon>
        <taxon>Alphaproteobacteria</taxon>
        <taxon>Geminicoccales</taxon>
        <taxon>Geminicoccaceae</taxon>
        <taxon>Benzoatithermus</taxon>
    </lineage>
</organism>
<protein>
    <submittedName>
        <fullName evidence="1">Uncharacterized protein</fullName>
    </submittedName>
</protein>
<dbReference type="EMBL" id="JBBLZC010000022">
    <property type="protein sequence ID" value="MEK0085143.1"/>
    <property type="molecule type" value="Genomic_DNA"/>
</dbReference>
<dbReference type="RefSeq" id="WP_418160990.1">
    <property type="nucleotide sequence ID" value="NZ_JBBLZC010000022.1"/>
</dbReference>
<evidence type="ECO:0000313" key="2">
    <source>
        <dbReference type="Proteomes" id="UP001375743"/>
    </source>
</evidence>
<keyword evidence="2" id="KW-1185">Reference proteome</keyword>
<proteinExistence type="predicted"/>
<accession>A0ABU8XXJ1</accession>
<sequence length="98" mass="10612">MRTSLVRAIPGSTKAAILTADLGASNVIGRRTAASAWPDRPSHRPQRFIIADLGIPLDLARFFFGENARLPHAGRKSRTRTVSRLLIEQSYTAVAASA</sequence>
<name>A0ABU8XXJ1_9PROT</name>
<gene>
    <name evidence="1" type="ORF">U1T56_18475</name>
</gene>
<evidence type="ECO:0000313" key="1">
    <source>
        <dbReference type="EMBL" id="MEK0085143.1"/>
    </source>
</evidence>
<dbReference type="Proteomes" id="UP001375743">
    <property type="component" value="Unassembled WGS sequence"/>
</dbReference>
<reference evidence="1 2" key="1">
    <citation type="submission" date="2024-01" db="EMBL/GenBank/DDBJ databases">
        <title>Multi-omics insights into the function and evolution of sodium benzoate biodegradation pathways in Benzoatithermus flavus gen. nov., sp. nov. from hot spring.</title>
        <authorList>
            <person name="Hu C.-J."/>
            <person name="Li W.-J."/>
        </authorList>
    </citation>
    <scope>NUCLEOTIDE SEQUENCE [LARGE SCALE GENOMIC DNA]</scope>
    <source>
        <strain evidence="1 2">SYSU G07066</strain>
    </source>
</reference>
<comment type="caution">
    <text evidence="1">The sequence shown here is derived from an EMBL/GenBank/DDBJ whole genome shotgun (WGS) entry which is preliminary data.</text>
</comment>